<feature type="domain" description="Hikeshi-like C-terminal" evidence="3">
    <location>
        <begin position="157"/>
        <end position="209"/>
    </location>
</feature>
<gene>
    <name evidence="4" type="ORF">EgrG_000891800</name>
</gene>
<dbReference type="AlphaFoldDB" id="A0A068W8Z1"/>
<dbReference type="InterPro" id="IPR031318">
    <property type="entry name" value="OPI10"/>
</dbReference>
<dbReference type="GO" id="GO:0005829">
    <property type="term" value="C:cytosol"/>
    <property type="evidence" value="ECO:0007669"/>
    <property type="project" value="TreeGrafter"/>
</dbReference>
<reference evidence="4" key="2">
    <citation type="submission" date="2014-06" db="EMBL/GenBank/DDBJ databases">
        <authorList>
            <person name="Aslett M."/>
        </authorList>
    </citation>
    <scope>NUCLEOTIDE SEQUENCE</scope>
</reference>
<accession>A0A068W8Z1</accession>
<evidence type="ECO:0000313" key="6">
    <source>
        <dbReference type="WBParaSite" id="EgrG_000891800"/>
    </source>
</evidence>
<dbReference type="Proteomes" id="UP000492820">
    <property type="component" value="Unassembled WGS sequence"/>
</dbReference>
<dbReference type="Pfam" id="PF05603">
    <property type="entry name" value="Hikeshi-like_N"/>
    <property type="match status" value="1"/>
</dbReference>
<evidence type="ECO:0000259" key="3">
    <source>
        <dbReference type="Pfam" id="PF21057"/>
    </source>
</evidence>
<protein>
    <submittedName>
        <fullName evidence="4 6">Uncharacterized protein</fullName>
    </submittedName>
</protein>
<evidence type="ECO:0000313" key="4">
    <source>
        <dbReference type="EMBL" id="CDS16493.1"/>
    </source>
</evidence>
<evidence type="ECO:0000256" key="1">
    <source>
        <dbReference type="ARBA" id="ARBA00006623"/>
    </source>
</evidence>
<dbReference type="InterPro" id="IPR048364">
    <property type="entry name" value="Hikeshi-like_C"/>
</dbReference>
<proteinExistence type="inferred from homology"/>
<dbReference type="Pfam" id="PF21057">
    <property type="entry name" value="Hikeshi-like_C"/>
    <property type="match status" value="1"/>
</dbReference>
<dbReference type="GO" id="GO:0006606">
    <property type="term" value="P:protein import into nucleus"/>
    <property type="evidence" value="ECO:0007669"/>
    <property type="project" value="TreeGrafter"/>
</dbReference>
<dbReference type="WBParaSite" id="EgrG_000891800">
    <property type="protein sequence ID" value="EgrG_000891800"/>
    <property type="gene ID" value="EgrG_000891800"/>
</dbReference>
<sequence>MFQWMELNKFRQPTIPLPAASVQSNFCEVSPGRLLLDLPPLGKSNHIVVFLTGQAPFPEGYGAGVHFGLVENGLANWSYLGYLSNDRPSAIFKVSGLKPNALKQVVNPFQNISSLPTGNMVTAQVGISLEPLVELAGQTSAIENSSTSAGVDDEMRFTQFAAENLFHFAAGCAKELPGTSEVYVPISAIKRWFETIRRKLLLDPNFWQK</sequence>
<evidence type="ECO:0000313" key="5">
    <source>
        <dbReference type="Proteomes" id="UP000492820"/>
    </source>
</evidence>
<dbReference type="InterPro" id="IPR008493">
    <property type="entry name" value="Hikeshi-like_N"/>
</dbReference>
<organism evidence="4">
    <name type="scientific">Echinococcus granulosus</name>
    <name type="common">Hydatid tapeworm</name>
    <dbReference type="NCBI Taxonomy" id="6210"/>
    <lineage>
        <taxon>Eukaryota</taxon>
        <taxon>Metazoa</taxon>
        <taxon>Spiralia</taxon>
        <taxon>Lophotrochozoa</taxon>
        <taxon>Platyhelminthes</taxon>
        <taxon>Cestoda</taxon>
        <taxon>Eucestoda</taxon>
        <taxon>Cyclophyllidea</taxon>
        <taxon>Taeniidae</taxon>
        <taxon>Echinococcus</taxon>
        <taxon>Echinococcus granulosus group</taxon>
    </lineage>
</organism>
<reference evidence="4 5" key="1">
    <citation type="journal article" date="2013" name="Nature">
        <title>The genomes of four tapeworm species reveal adaptations to parasitism.</title>
        <authorList>
            <person name="Tsai I.J."/>
            <person name="Zarowiecki M."/>
            <person name="Holroyd N."/>
            <person name="Garciarrubio A."/>
            <person name="Sanchez-Flores A."/>
            <person name="Brooks K.L."/>
            <person name="Tracey A."/>
            <person name="Bobes R.J."/>
            <person name="Fragoso G."/>
            <person name="Sciutto E."/>
            <person name="Aslett M."/>
            <person name="Beasley H."/>
            <person name="Bennett H.M."/>
            <person name="Cai J."/>
            <person name="Camicia F."/>
            <person name="Clark R."/>
            <person name="Cucher M."/>
            <person name="De Silva N."/>
            <person name="Day T.A."/>
            <person name="Deplazes P."/>
            <person name="Estrada K."/>
            <person name="Fernandez C."/>
            <person name="Holland P.W."/>
            <person name="Hou J."/>
            <person name="Hu S."/>
            <person name="Huckvale T."/>
            <person name="Hung S.S."/>
            <person name="Kamenetzky L."/>
            <person name="Keane J.A."/>
            <person name="Kiss F."/>
            <person name="Koziol U."/>
            <person name="Lambert O."/>
            <person name="Liu K."/>
            <person name="Luo X."/>
            <person name="Luo Y."/>
            <person name="Macchiaroli N."/>
            <person name="Nichol S."/>
            <person name="Paps J."/>
            <person name="Parkinson J."/>
            <person name="Pouchkina-Stantcheva N."/>
            <person name="Riddiford N."/>
            <person name="Rosenzvit M."/>
            <person name="Salinas G."/>
            <person name="Wasmuth J.D."/>
            <person name="Zamanian M."/>
            <person name="Zheng Y."/>
            <person name="Cai X."/>
            <person name="Soberon X."/>
            <person name="Olson P.D."/>
            <person name="Laclette J.P."/>
            <person name="Brehm K."/>
            <person name="Berriman M."/>
            <person name="Garciarrubio A."/>
            <person name="Bobes R.J."/>
            <person name="Fragoso G."/>
            <person name="Sanchez-Flores A."/>
            <person name="Estrada K."/>
            <person name="Cevallos M.A."/>
            <person name="Morett E."/>
            <person name="Gonzalez V."/>
            <person name="Portillo T."/>
            <person name="Ochoa-Leyva A."/>
            <person name="Jose M.V."/>
            <person name="Sciutto E."/>
            <person name="Landa A."/>
            <person name="Jimenez L."/>
            <person name="Valdes V."/>
            <person name="Carrero J.C."/>
            <person name="Larralde C."/>
            <person name="Morales-Montor J."/>
            <person name="Limon-Lason J."/>
            <person name="Soberon X."/>
            <person name="Laclette J.P."/>
        </authorList>
    </citation>
    <scope>NUCLEOTIDE SEQUENCE [LARGE SCALE GENOMIC DNA]</scope>
</reference>
<feature type="domain" description="Hikeshi-like N-terminal" evidence="2">
    <location>
        <begin position="20"/>
        <end position="144"/>
    </location>
</feature>
<dbReference type="PANTHER" id="PTHR12925">
    <property type="entry name" value="HIKESHI FAMILY MEMBER"/>
    <property type="match status" value="1"/>
</dbReference>
<evidence type="ECO:0000259" key="2">
    <source>
        <dbReference type="Pfam" id="PF05603"/>
    </source>
</evidence>
<comment type="similarity">
    <text evidence="1">Belongs to the OPI10 family.</text>
</comment>
<reference evidence="6" key="3">
    <citation type="submission" date="2020-10" db="UniProtKB">
        <authorList>
            <consortium name="WormBaseParasite"/>
        </authorList>
    </citation>
    <scope>IDENTIFICATION</scope>
</reference>
<dbReference type="GO" id="GO:0005634">
    <property type="term" value="C:nucleus"/>
    <property type="evidence" value="ECO:0007669"/>
    <property type="project" value="TreeGrafter"/>
</dbReference>
<dbReference type="OrthoDB" id="10248398at2759"/>
<dbReference type="EMBL" id="LK028576">
    <property type="protein sequence ID" value="CDS16493.1"/>
    <property type="molecule type" value="Genomic_DNA"/>
</dbReference>
<dbReference type="PANTHER" id="PTHR12925:SF0">
    <property type="entry name" value="PROTEIN HIKESHI"/>
    <property type="match status" value="1"/>
</dbReference>
<dbReference type="GO" id="GO:0061608">
    <property type="term" value="F:nuclear import signal receptor activity"/>
    <property type="evidence" value="ECO:0007669"/>
    <property type="project" value="TreeGrafter"/>
</dbReference>
<name>A0A068W8Z1_ECHGR</name>